<dbReference type="EMBL" id="JAEPRB010000094">
    <property type="protein sequence ID" value="KAG2221989.1"/>
    <property type="molecule type" value="Genomic_DNA"/>
</dbReference>
<reference evidence="2 3" key="1">
    <citation type="submission" date="2020-12" db="EMBL/GenBank/DDBJ databases">
        <title>Metabolic potential, ecology and presence of endohyphal bacteria is reflected in genomic diversity of Mucoromycotina.</title>
        <authorList>
            <person name="Muszewska A."/>
            <person name="Okrasinska A."/>
            <person name="Steczkiewicz K."/>
            <person name="Drgas O."/>
            <person name="Orlowska M."/>
            <person name="Perlinska-Lenart U."/>
            <person name="Aleksandrzak-Piekarczyk T."/>
            <person name="Szatraj K."/>
            <person name="Zielenkiewicz U."/>
            <person name="Pilsyk S."/>
            <person name="Malc E."/>
            <person name="Mieczkowski P."/>
            <person name="Kruszewska J.S."/>
            <person name="Biernat P."/>
            <person name="Pawlowska J."/>
        </authorList>
    </citation>
    <scope>NUCLEOTIDE SEQUENCE [LARGE SCALE GENOMIC DNA]</scope>
    <source>
        <strain evidence="2 3">CBS 142.35</strain>
    </source>
</reference>
<feature type="compositionally biased region" description="Low complexity" evidence="1">
    <location>
        <begin position="58"/>
        <end position="79"/>
    </location>
</feature>
<protein>
    <submittedName>
        <fullName evidence="2">Uncharacterized protein</fullName>
    </submittedName>
</protein>
<sequence length="357" mass="40616">MQSYNSGDKGTWLKRIKNAAKSLNMSLKDATASWKRIDKRIVELNGSISNNNKESAGSNKPSISISPFSSSSSALKSKLTQQEKEKRKQNFNRLTKSHKKDFWIPDSTKERAIENGVAPGSVEEKVMQFALCCQYHHPSRSYILDVNDKTGMIKTPVEVFNLARRVDLNPLEDHLKVWFTTELQIAALLFFPTGPYNIPNCIEYEQLYIPFTNNNERQLSAIEPIACRKMGRRVDTLFKSGSEELGCSEIGAVKNHTKQTKDSNFKMPLVLRDMLLKLTYTEELLHSVHTEGYDMTGDKVVLLETDVRKGFVTRIRRTIPLEYPSSNENFTSRLLPLMNLALTDGKYTCFRATLAVF</sequence>
<evidence type="ECO:0000256" key="1">
    <source>
        <dbReference type="SAM" id="MobiDB-lite"/>
    </source>
</evidence>
<keyword evidence="3" id="KW-1185">Reference proteome</keyword>
<name>A0A8H7S3E3_9FUNG</name>
<dbReference type="Proteomes" id="UP000646827">
    <property type="component" value="Unassembled WGS sequence"/>
</dbReference>
<proteinExistence type="predicted"/>
<feature type="compositionally biased region" description="Polar residues" evidence="1">
    <location>
        <begin position="48"/>
        <end position="57"/>
    </location>
</feature>
<evidence type="ECO:0000313" key="2">
    <source>
        <dbReference type="EMBL" id="KAG2221989.1"/>
    </source>
</evidence>
<gene>
    <name evidence="2" type="ORF">INT45_006689</name>
</gene>
<feature type="region of interest" description="Disordered" evidence="1">
    <location>
        <begin position="48"/>
        <end position="92"/>
    </location>
</feature>
<dbReference type="AlphaFoldDB" id="A0A8H7S3E3"/>
<dbReference type="OrthoDB" id="2253830at2759"/>
<accession>A0A8H7S3E3</accession>
<comment type="caution">
    <text evidence="2">The sequence shown here is derived from an EMBL/GenBank/DDBJ whole genome shotgun (WGS) entry which is preliminary data.</text>
</comment>
<organism evidence="2 3">
    <name type="scientific">Circinella minor</name>
    <dbReference type="NCBI Taxonomy" id="1195481"/>
    <lineage>
        <taxon>Eukaryota</taxon>
        <taxon>Fungi</taxon>
        <taxon>Fungi incertae sedis</taxon>
        <taxon>Mucoromycota</taxon>
        <taxon>Mucoromycotina</taxon>
        <taxon>Mucoromycetes</taxon>
        <taxon>Mucorales</taxon>
        <taxon>Lichtheimiaceae</taxon>
        <taxon>Circinella</taxon>
    </lineage>
</organism>
<evidence type="ECO:0000313" key="3">
    <source>
        <dbReference type="Proteomes" id="UP000646827"/>
    </source>
</evidence>